<proteinExistence type="predicted"/>
<protein>
    <submittedName>
        <fullName evidence="1">Uncharacterized protein</fullName>
    </submittedName>
</protein>
<dbReference type="RefSeq" id="WP_115855671.1">
    <property type="nucleotide sequence ID" value="NZ_QRDJ01000013.1"/>
</dbReference>
<evidence type="ECO:0000313" key="2">
    <source>
        <dbReference type="Proteomes" id="UP000256334"/>
    </source>
</evidence>
<dbReference type="AlphaFoldDB" id="A0A3D9DRH7"/>
<dbReference type="EMBL" id="QRDJ01000013">
    <property type="protein sequence ID" value="REC93307.1"/>
    <property type="molecule type" value="Genomic_DNA"/>
</dbReference>
<reference evidence="1 2" key="1">
    <citation type="submission" date="2018-07" db="EMBL/GenBank/DDBJ databases">
        <title>Genomic Encyclopedia of Type Strains, Phase IV (KMG-IV): sequencing the most valuable type-strain genomes for metagenomic binning, comparative biology and taxonomic classification.</title>
        <authorList>
            <person name="Goeker M."/>
        </authorList>
    </citation>
    <scope>NUCLEOTIDE SEQUENCE [LARGE SCALE GENOMIC DNA]</scope>
    <source>
        <strain evidence="1 2">DSM 14324</strain>
    </source>
</reference>
<organism evidence="1 2">
    <name type="scientific">Kushneria indalinina DSM 14324</name>
    <dbReference type="NCBI Taxonomy" id="1122140"/>
    <lineage>
        <taxon>Bacteria</taxon>
        <taxon>Pseudomonadati</taxon>
        <taxon>Pseudomonadota</taxon>
        <taxon>Gammaproteobacteria</taxon>
        <taxon>Oceanospirillales</taxon>
        <taxon>Halomonadaceae</taxon>
        <taxon>Kushneria</taxon>
    </lineage>
</organism>
<evidence type="ECO:0000313" key="1">
    <source>
        <dbReference type="EMBL" id="REC93307.1"/>
    </source>
</evidence>
<dbReference type="Proteomes" id="UP000256334">
    <property type="component" value="Unassembled WGS sequence"/>
</dbReference>
<comment type="caution">
    <text evidence="1">The sequence shown here is derived from an EMBL/GenBank/DDBJ whole genome shotgun (WGS) entry which is preliminary data.</text>
</comment>
<keyword evidence="2" id="KW-1185">Reference proteome</keyword>
<name>A0A3D9DRH7_9GAMM</name>
<dbReference type="OrthoDB" id="7066122at2"/>
<sequence>MDRLNESRIVKLTHHYSLLKDEFYGVRTSLIPEDLMLACAYVQLLRDELPDFTSVDDCIGESEGMALLSALYGAEELRKAPPEGAAEEIDFHENWETVASLLHVRDYQGAFSRVVRPGARLAVIDVMLRCARKNAPKGCSENDRDVEILEHIQSGGDVPAEWGLRTITGAAYTGTIPVTGEDDYPSR</sequence>
<accession>A0A3D9DRH7</accession>
<gene>
    <name evidence="1" type="ORF">C8D72_3463</name>
</gene>